<dbReference type="GO" id="GO:0016787">
    <property type="term" value="F:hydrolase activity"/>
    <property type="evidence" value="ECO:0007669"/>
    <property type="project" value="UniProtKB-UniRule"/>
</dbReference>
<dbReference type="SUPFAM" id="SSF52151">
    <property type="entry name" value="FabD/lysophospholipase-like"/>
    <property type="match status" value="1"/>
</dbReference>
<keyword evidence="4 6" id="KW-0443">Lipid metabolism</keyword>
<dbReference type="KEGG" id="tmz:Tmz1t_1473"/>
<dbReference type="GO" id="GO:0019867">
    <property type="term" value="C:outer membrane"/>
    <property type="evidence" value="ECO:0007669"/>
    <property type="project" value="InterPro"/>
</dbReference>
<name>C4ZNR9_THASP</name>
<organism evidence="8 9">
    <name type="scientific">Thauera aminoaromatica</name>
    <dbReference type="NCBI Taxonomy" id="164330"/>
    <lineage>
        <taxon>Bacteria</taxon>
        <taxon>Pseudomonadati</taxon>
        <taxon>Pseudomonadota</taxon>
        <taxon>Betaproteobacteria</taxon>
        <taxon>Rhodocyclales</taxon>
        <taxon>Zoogloeaceae</taxon>
        <taxon>Thauera</taxon>
    </lineage>
</organism>
<evidence type="ECO:0000256" key="3">
    <source>
        <dbReference type="ARBA" id="ARBA00022963"/>
    </source>
</evidence>
<evidence type="ECO:0000313" key="8">
    <source>
        <dbReference type="EMBL" id="ACK54232.1"/>
    </source>
</evidence>
<evidence type="ECO:0000313" key="9">
    <source>
        <dbReference type="Proteomes" id="UP000002186"/>
    </source>
</evidence>
<dbReference type="InterPro" id="IPR050301">
    <property type="entry name" value="NTE"/>
</dbReference>
<feature type="short sequence motif" description="DGA/G" evidence="6">
    <location>
        <begin position="225"/>
        <end position="227"/>
    </location>
</feature>
<accession>C4ZNR9</accession>
<evidence type="ECO:0000256" key="1">
    <source>
        <dbReference type="ARBA" id="ARBA00004370"/>
    </source>
</evidence>
<dbReference type="GO" id="GO:0016042">
    <property type="term" value="P:lipid catabolic process"/>
    <property type="evidence" value="ECO:0007669"/>
    <property type="project" value="UniProtKB-UniRule"/>
</dbReference>
<dbReference type="CDD" id="cd07205">
    <property type="entry name" value="Pat_PNPLA6_PNPLA7_NTE1_like"/>
    <property type="match status" value="1"/>
</dbReference>
<proteinExistence type="predicted"/>
<dbReference type="InterPro" id="IPR016035">
    <property type="entry name" value="Acyl_Trfase/lysoPLipase"/>
</dbReference>
<feature type="short sequence motif" description="GXGXXG" evidence="6">
    <location>
        <begin position="50"/>
        <end position="55"/>
    </location>
</feature>
<dbReference type="Proteomes" id="UP000002186">
    <property type="component" value="Chromosome"/>
</dbReference>
<dbReference type="Gene3D" id="2.40.160.50">
    <property type="entry name" value="membrane protein fhac: a member of the omp85/tpsb transporter family"/>
    <property type="match status" value="1"/>
</dbReference>
<gene>
    <name evidence="8" type="ordered locus">Tmz1t_1473</name>
</gene>
<sequence length="745" mass="80617">MRPGRTWWAGTSILSFAVAIVLGSSMAVARAGERVSAEPARPKIGLVLAGGGAKGAAHVGVLKVLEEMRIPIDVVVGTSMGSIVGGLYASGMRPDDIERAIREIDWVDVFEDAPDRADRSFRRKADDALYVFKAKPGFSDGKIKVPLAVVQGQKFDLELNRLTQGVSAVGDFDRLPIPFRAVAADLETGEQVVLKSGSLPRALRASMAVPGAFNPVEMDGRLLVDGGIANNIPVSVARDLGADVLIVSELGTDMLTRDEIESGLDVAAQMVNFLFVINSRQQLKTLAEDDVRISVQLGDIGAGSFERIREAIPLGEQAARVAADKLNRYALAEAGYRQHVASRSLPRTGPRQVDFVRIENRSGVSDEVIAARLSVKAGEPLDVAELEHDIQQIYGLEIFESVRYALVEEDGKSGVVVQATEKSWGPGYLQTGLITSSNFEGDAVFRLGLTYTRTAINPLNGEWRTGAQIGDEPGLFTEIFQPFDPAAHYFGFARAAYQTQNLNNFDDDGNKIAEMRAKGFGVELGVGRQFGTWGEIRLGYLRRTGDIEVGVGAPMPARDFETGEVFLRLTDDKLDSLYFPRTGHAARANWRMSRRDLGADADFDQADYGFLLAHSWGRHTLLGGLEVKATVDGTAPAQSQQRLGGFLRLSGFEEGRLSGQQSGLARLVYMRRINDIQQFKAYAGASLEAGNVWADSGDIFGGDHIVGGSLFIGADTPIGPLYFAYGHNDTGKGSVYLYLGPLFSF</sequence>
<comment type="subcellular location">
    <subcellularLocation>
        <location evidence="1">Membrane</location>
    </subcellularLocation>
</comment>
<protein>
    <submittedName>
        <fullName evidence="8">Patatin</fullName>
    </submittedName>
</protein>
<dbReference type="PANTHER" id="PTHR14226">
    <property type="entry name" value="NEUROPATHY TARGET ESTERASE/SWISS CHEESE D.MELANOGASTER"/>
    <property type="match status" value="1"/>
</dbReference>
<reference evidence="9" key="1">
    <citation type="submission" date="2009-05" db="EMBL/GenBank/DDBJ databases">
        <title>Complete sequence of chromosome of Thauera sp. MZ1T.</title>
        <authorList>
            <consortium name="US DOE Joint Genome Institute"/>
            <person name="Lucas S."/>
            <person name="Copeland A."/>
            <person name="Lapidus A."/>
            <person name="Glavina del Rio T."/>
            <person name="Dalin E."/>
            <person name="Tice H."/>
            <person name="Bruce D."/>
            <person name="Goodwin L."/>
            <person name="Pitluck S."/>
            <person name="Sims D."/>
            <person name="Brettin T."/>
            <person name="Detter J.C."/>
            <person name="Han C."/>
            <person name="Larimer F."/>
            <person name="Land M."/>
            <person name="Hauser L."/>
            <person name="Kyrpides N."/>
            <person name="Mikhailova N."/>
            <person name="Sayler G.S."/>
        </authorList>
    </citation>
    <scope>NUCLEOTIDE SEQUENCE [LARGE SCALE GENOMIC DNA]</scope>
    <source>
        <strain evidence="9">MZ1T</strain>
    </source>
</reference>
<evidence type="ECO:0000256" key="2">
    <source>
        <dbReference type="ARBA" id="ARBA00022801"/>
    </source>
</evidence>
<dbReference type="Gene3D" id="3.40.1090.10">
    <property type="entry name" value="Cytosolic phospholipase A2 catalytic domain"/>
    <property type="match status" value="2"/>
</dbReference>
<evidence type="ECO:0000256" key="4">
    <source>
        <dbReference type="ARBA" id="ARBA00023098"/>
    </source>
</evidence>
<dbReference type="eggNOG" id="COG1752">
    <property type="taxonomic scope" value="Bacteria"/>
</dbReference>
<evidence type="ECO:0000259" key="7">
    <source>
        <dbReference type="PROSITE" id="PS51635"/>
    </source>
</evidence>
<dbReference type="AlphaFoldDB" id="C4ZNR9"/>
<keyword evidence="9" id="KW-1185">Reference proteome</keyword>
<evidence type="ECO:0000256" key="5">
    <source>
        <dbReference type="ARBA" id="ARBA00023136"/>
    </source>
</evidence>
<dbReference type="PROSITE" id="PS51635">
    <property type="entry name" value="PNPLA"/>
    <property type="match status" value="1"/>
</dbReference>
<keyword evidence="5" id="KW-0472">Membrane</keyword>
<dbReference type="Pfam" id="PF01734">
    <property type="entry name" value="Patatin"/>
    <property type="match status" value="1"/>
</dbReference>
<dbReference type="Pfam" id="PF01103">
    <property type="entry name" value="Omp85"/>
    <property type="match status" value="1"/>
</dbReference>
<keyword evidence="3 6" id="KW-0442">Lipid degradation</keyword>
<dbReference type="eggNOG" id="COG0729">
    <property type="taxonomic scope" value="Bacteria"/>
</dbReference>
<dbReference type="EMBL" id="CP001281">
    <property type="protein sequence ID" value="ACK54232.1"/>
    <property type="molecule type" value="Genomic_DNA"/>
</dbReference>
<dbReference type="STRING" id="85643.Tmz1t_1473"/>
<reference evidence="8 9" key="2">
    <citation type="journal article" date="2012" name="Stand. Genomic Sci.">
        <title>Complete genome sequence of Thauera aminoaromatica strain MZ1T.</title>
        <authorList>
            <person name="Jiang K."/>
            <person name="Sanseverino J."/>
            <person name="Chauhan A."/>
            <person name="Lucas S."/>
            <person name="Copeland A."/>
            <person name="Lapidus A."/>
            <person name="Del Rio T.G."/>
            <person name="Dalin E."/>
            <person name="Tice H."/>
            <person name="Bruce D."/>
            <person name="Goodwin L."/>
            <person name="Pitluck S."/>
            <person name="Sims D."/>
            <person name="Brettin T."/>
            <person name="Detter J.C."/>
            <person name="Han C."/>
            <person name="Chang Y.J."/>
            <person name="Larimer F."/>
            <person name="Land M."/>
            <person name="Hauser L."/>
            <person name="Kyrpides N.C."/>
            <person name="Mikhailova N."/>
            <person name="Moser S."/>
            <person name="Jegier P."/>
            <person name="Close D."/>
            <person name="Debruyn J.M."/>
            <person name="Wang Y."/>
            <person name="Layton A.C."/>
            <person name="Allen M.S."/>
            <person name="Sayler G.S."/>
        </authorList>
    </citation>
    <scope>NUCLEOTIDE SEQUENCE [LARGE SCALE GENOMIC DNA]</scope>
    <source>
        <strain evidence="8 9">MZ1T</strain>
    </source>
</reference>
<feature type="active site" description="Nucleophile" evidence="6">
    <location>
        <position position="79"/>
    </location>
</feature>
<dbReference type="PANTHER" id="PTHR14226:SF29">
    <property type="entry name" value="NEUROPATHY TARGET ESTERASE SWS"/>
    <property type="match status" value="1"/>
</dbReference>
<dbReference type="Gene3D" id="3.10.20.310">
    <property type="entry name" value="membrane protein fhac"/>
    <property type="match status" value="1"/>
</dbReference>
<evidence type="ECO:0000256" key="6">
    <source>
        <dbReference type="PROSITE-ProRule" id="PRU01161"/>
    </source>
</evidence>
<feature type="active site" description="Proton acceptor" evidence="6">
    <location>
        <position position="225"/>
    </location>
</feature>
<dbReference type="InterPro" id="IPR002641">
    <property type="entry name" value="PNPLA_dom"/>
</dbReference>
<feature type="domain" description="PNPLA" evidence="7">
    <location>
        <begin position="46"/>
        <end position="238"/>
    </location>
</feature>
<dbReference type="InterPro" id="IPR000184">
    <property type="entry name" value="Bac_surfAg_D15"/>
</dbReference>
<feature type="short sequence motif" description="GXSXG" evidence="6">
    <location>
        <begin position="77"/>
        <end position="81"/>
    </location>
</feature>
<dbReference type="HOGENOM" id="CLU_014750_1_0_4"/>
<keyword evidence="2 6" id="KW-0378">Hydrolase</keyword>